<dbReference type="Gene3D" id="3.90.550.10">
    <property type="entry name" value="Spore Coat Polysaccharide Biosynthesis Protein SpsA, Chain A"/>
    <property type="match status" value="1"/>
</dbReference>
<organism evidence="1 2">
    <name type="scientific">Peteryoungia algae</name>
    <dbReference type="NCBI Taxonomy" id="2919917"/>
    <lineage>
        <taxon>Bacteria</taxon>
        <taxon>Pseudomonadati</taxon>
        <taxon>Pseudomonadota</taxon>
        <taxon>Alphaproteobacteria</taxon>
        <taxon>Hyphomicrobiales</taxon>
        <taxon>Rhizobiaceae</taxon>
        <taxon>Peteryoungia</taxon>
    </lineage>
</organism>
<sequence length="82" mass="9162">MAVGGFDERMGYGSEDHEFGYRLVSAGIRARHIRYSAVCLHLDHAHGYVDPRQIADNANILQQTVSQRLRTTDFGLKGASQE</sequence>
<gene>
    <name evidence="1" type="ORF">MKJ03_10105</name>
</gene>
<dbReference type="EMBL" id="JALAYX010000002">
    <property type="protein sequence ID" value="MCJ8238683.1"/>
    <property type="molecule type" value="Genomic_DNA"/>
</dbReference>
<keyword evidence="2" id="KW-1185">Reference proteome</keyword>
<protein>
    <submittedName>
        <fullName evidence="1">Uncharacterized protein</fullName>
    </submittedName>
</protein>
<dbReference type="SUPFAM" id="SSF53448">
    <property type="entry name" value="Nucleotide-diphospho-sugar transferases"/>
    <property type="match status" value="1"/>
</dbReference>
<comment type="caution">
    <text evidence="1">The sequence shown here is derived from an EMBL/GenBank/DDBJ whole genome shotgun (WGS) entry which is preliminary data.</text>
</comment>
<dbReference type="InterPro" id="IPR029044">
    <property type="entry name" value="Nucleotide-diphossugar_trans"/>
</dbReference>
<geneLocation type="plasmid" evidence="1">
    <name>unnamed</name>
</geneLocation>
<dbReference type="Proteomes" id="UP001522662">
    <property type="component" value="Unassembled WGS sequence"/>
</dbReference>
<name>A0ABT0CZW9_9HYPH</name>
<dbReference type="RefSeq" id="WP_245136643.1">
    <property type="nucleotide sequence ID" value="NZ_CP128477.1"/>
</dbReference>
<accession>A0ABT0CZW9</accession>
<proteinExistence type="predicted"/>
<reference evidence="1 2" key="1">
    <citation type="submission" date="2022-03" db="EMBL/GenBank/DDBJ databases">
        <title>Rhizobium SSM4.3 sp. nov., isolated from Sediment (Gouqi Island).</title>
        <authorList>
            <person name="Chen G."/>
        </authorList>
    </citation>
    <scope>NUCLEOTIDE SEQUENCE [LARGE SCALE GENOMIC DNA]</scope>
    <source>
        <strain evidence="1 2">SSM4.3</strain>
        <plasmid evidence="1">unnamed</plasmid>
    </source>
</reference>
<evidence type="ECO:0000313" key="1">
    <source>
        <dbReference type="EMBL" id="MCJ8238683.1"/>
    </source>
</evidence>
<keyword evidence="1" id="KW-0614">Plasmid</keyword>
<evidence type="ECO:0000313" key="2">
    <source>
        <dbReference type="Proteomes" id="UP001522662"/>
    </source>
</evidence>